<accession>A0ABP0SBC4</accession>
<evidence type="ECO:0000313" key="4">
    <source>
        <dbReference type="Proteomes" id="UP001642484"/>
    </source>
</evidence>
<feature type="domain" description="4Fe-4S ferredoxin-type" evidence="2">
    <location>
        <begin position="58"/>
        <end position="87"/>
    </location>
</feature>
<feature type="region of interest" description="Disordered" evidence="1">
    <location>
        <begin position="139"/>
        <end position="169"/>
    </location>
</feature>
<dbReference type="InterPro" id="IPR017896">
    <property type="entry name" value="4Fe4S_Fe-S-bd"/>
</dbReference>
<dbReference type="Pfam" id="PF04068">
    <property type="entry name" value="Fer4_RLI"/>
    <property type="match status" value="1"/>
</dbReference>
<organism evidence="3 4">
    <name type="scientific">Durusdinium trenchii</name>
    <dbReference type="NCBI Taxonomy" id="1381693"/>
    <lineage>
        <taxon>Eukaryota</taxon>
        <taxon>Sar</taxon>
        <taxon>Alveolata</taxon>
        <taxon>Dinophyceae</taxon>
        <taxon>Suessiales</taxon>
        <taxon>Symbiodiniaceae</taxon>
        <taxon>Durusdinium</taxon>
    </lineage>
</organism>
<dbReference type="Proteomes" id="UP001642484">
    <property type="component" value="Unassembled WGS sequence"/>
</dbReference>
<dbReference type="Gene3D" id="3.40.50.300">
    <property type="entry name" value="P-loop containing nucleotide triphosphate hydrolases"/>
    <property type="match status" value="1"/>
</dbReference>
<dbReference type="Pfam" id="PF00037">
    <property type="entry name" value="Fer4"/>
    <property type="match status" value="1"/>
</dbReference>
<evidence type="ECO:0000259" key="2">
    <source>
        <dbReference type="PROSITE" id="PS51379"/>
    </source>
</evidence>
<keyword evidence="4" id="KW-1185">Reference proteome</keyword>
<proteinExistence type="predicted"/>
<dbReference type="PRINTS" id="PR01868">
    <property type="entry name" value="ABCEFAMILY"/>
</dbReference>
<comment type="caution">
    <text evidence="3">The sequence shown here is derived from an EMBL/GenBank/DDBJ whole genome shotgun (WGS) entry which is preliminary data.</text>
</comment>
<reference evidence="3 4" key="1">
    <citation type="submission" date="2024-02" db="EMBL/GenBank/DDBJ databases">
        <authorList>
            <person name="Chen Y."/>
            <person name="Shah S."/>
            <person name="Dougan E. K."/>
            <person name="Thang M."/>
            <person name="Chan C."/>
        </authorList>
    </citation>
    <scope>NUCLEOTIDE SEQUENCE [LARGE SCALE GENOMIC DNA]</scope>
</reference>
<dbReference type="InterPro" id="IPR007209">
    <property type="entry name" value="RNaseL-inhib-like_metal-bd_dom"/>
</dbReference>
<gene>
    <name evidence="3" type="ORF">CCMP2556_LOCUS51030</name>
</gene>
<dbReference type="PANTHER" id="PTHR19248">
    <property type="entry name" value="ATP-BINDING TRANSPORT PROTEIN-RELATED"/>
    <property type="match status" value="1"/>
</dbReference>
<dbReference type="InterPro" id="IPR013283">
    <property type="entry name" value="RLI1"/>
</dbReference>
<feature type="compositionally biased region" description="Basic and acidic residues" evidence="1">
    <location>
        <begin position="139"/>
        <end position="148"/>
    </location>
</feature>
<evidence type="ECO:0000256" key="1">
    <source>
        <dbReference type="SAM" id="MobiDB-lite"/>
    </source>
</evidence>
<protein>
    <recommendedName>
        <fullName evidence="2">4Fe-4S ferredoxin-type domain-containing protein</fullName>
    </recommendedName>
</protein>
<name>A0ABP0SBC4_9DINO</name>
<dbReference type="EMBL" id="CAXAMN010027250">
    <property type="protein sequence ID" value="CAK9109668.1"/>
    <property type="molecule type" value="Genomic_DNA"/>
</dbReference>
<dbReference type="PROSITE" id="PS00198">
    <property type="entry name" value="4FE4S_FER_1"/>
    <property type="match status" value="1"/>
</dbReference>
<evidence type="ECO:0000313" key="3">
    <source>
        <dbReference type="EMBL" id="CAK9109668.1"/>
    </source>
</evidence>
<sequence>MGKKAKESGGGEDDEKKLRIAIVNSDRCKPKKCKAECKTHCPVVRTGKLCVEVNRDSKISWISETLCIGCGICVKKCPFEAITIINLPKDLSSHTTHRYGPNTFKLHRLPTPRPGQVLGLVGTNGIGKSTALMARDHPAFQRERAADVRRRKKPALEGLDETRMSTGKS</sequence>
<dbReference type="SUPFAM" id="SSF54862">
    <property type="entry name" value="4Fe-4S ferredoxins"/>
    <property type="match status" value="1"/>
</dbReference>
<dbReference type="InterPro" id="IPR027417">
    <property type="entry name" value="P-loop_NTPase"/>
</dbReference>
<dbReference type="InterPro" id="IPR017900">
    <property type="entry name" value="4Fe4S_Fe_S_CS"/>
</dbReference>
<dbReference type="PROSITE" id="PS51379">
    <property type="entry name" value="4FE4S_FER_2"/>
    <property type="match status" value="1"/>
</dbReference>